<dbReference type="InterPro" id="IPR002716">
    <property type="entry name" value="PIN_dom"/>
</dbReference>
<proteinExistence type="predicted"/>
<evidence type="ECO:0000259" key="1">
    <source>
        <dbReference type="Pfam" id="PF01850"/>
    </source>
</evidence>
<dbReference type="Gene3D" id="3.40.50.1010">
    <property type="entry name" value="5'-nuclease"/>
    <property type="match status" value="1"/>
</dbReference>
<dbReference type="SUPFAM" id="SSF88723">
    <property type="entry name" value="PIN domain-like"/>
    <property type="match status" value="1"/>
</dbReference>
<protein>
    <recommendedName>
        <fullName evidence="1">PIN domain-containing protein</fullName>
    </recommendedName>
</protein>
<sequence>MVILTDTNILIDYLRSANKQKTLFHTLFYKDENLPAVTLSIITEIWQGKSMNEKKQVDFVEKLFENFTICSSNVEIAKKAGELIWKSNYRISFQDAEIASCALYYHLPLLTLNTKDFKEVVGIKLFPTT</sequence>
<gene>
    <name evidence="2" type="ORF">COW57_04290</name>
</gene>
<dbReference type="AlphaFoldDB" id="A0A2M7EJ77"/>
<reference evidence="3" key="1">
    <citation type="submission" date="2017-09" db="EMBL/GenBank/DDBJ databases">
        <title>Depth-based differentiation of microbial function through sediment-hosted aquifers and enrichment of novel symbionts in the deep terrestrial subsurface.</title>
        <authorList>
            <person name="Probst A.J."/>
            <person name="Ladd B."/>
            <person name="Jarett J.K."/>
            <person name="Geller-Mcgrath D.E."/>
            <person name="Sieber C.M.K."/>
            <person name="Emerson J.B."/>
            <person name="Anantharaman K."/>
            <person name="Thomas B.C."/>
            <person name="Malmstrom R."/>
            <person name="Stieglmeier M."/>
            <person name="Klingl A."/>
            <person name="Woyke T."/>
            <person name="Ryan C.M."/>
            <person name="Banfield J.F."/>
        </authorList>
    </citation>
    <scope>NUCLEOTIDE SEQUENCE [LARGE SCALE GENOMIC DNA]</scope>
</reference>
<accession>A0A2M7EJ77</accession>
<dbReference type="InterPro" id="IPR029060">
    <property type="entry name" value="PIN-like_dom_sf"/>
</dbReference>
<organism evidence="2 3">
    <name type="scientific">Candidatus Roizmanbacteria bacterium CG17_big_fil_post_rev_8_21_14_2_50_39_7</name>
    <dbReference type="NCBI Taxonomy" id="1974858"/>
    <lineage>
        <taxon>Bacteria</taxon>
        <taxon>Candidatus Roizmaniibacteriota</taxon>
    </lineage>
</organism>
<dbReference type="Pfam" id="PF01850">
    <property type="entry name" value="PIN"/>
    <property type="match status" value="1"/>
</dbReference>
<feature type="domain" description="PIN" evidence="1">
    <location>
        <begin position="3"/>
        <end position="120"/>
    </location>
</feature>
<evidence type="ECO:0000313" key="2">
    <source>
        <dbReference type="EMBL" id="PIV70630.1"/>
    </source>
</evidence>
<dbReference type="Proteomes" id="UP000228762">
    <property type="component" value="Unassembled WGS sequence"/>
</dbReference>
<comment type="caution">
    <text evidence="2">The sequence shown here is derived from an EMBL/GenBank/DDBJ whole genome shotgun (WGS) entry which is preliminary data.</text>
</comment>
<dbReference type="EMBL" id="PFEV01000201">
    <property type="protein sequence ID" value="PIV70630.1"/>
    <property type="molecule type" value="Genomic_DNA"/>
</dbReference>
<name>A0A2M7EJ77_9BACT</name>
<evidence type="ECO:0000313" key="3">
    <source>
        <dbReference type="Proteomes" id="UP000228762"/>
    </source>
</evidence>